<keyword evidence="1" id="KW-1133">Transmembrane helix</keyword>
<dbReference type="Pfam" id="PF05050">
    <property type="entry name" value="Methyltransf_21"/>
    <property type="match status" value="1"/>
</dbReference>
<organism evidence="3 4">
    <name type="scientific">Tegillarca granosa</name>
    <name type="common">Malaysian cockle</name>
    <name type="synonym">Anadara granosa</name>
    <dbReference type="NCBI Taxonomy" id="220873"/>
    <lineage>
        <taxon>Eukaryota</taxon>
        <taxon>Metazoa</taxon>
        <taxon>Spiralia</taxon>
        <taxon>Lophotrochozoa</taxon>
        <taxon>Mollusca</taxon>
        <taxon>Bivalvia</taxon>
        <taxon>Autobranchia</taxon>
        <taxon>Pteriomorphia</taxon>
        <taxon>Arcoida</taxon>
        <taxon>Arcoidea</taxon>
        <taxon>Arcidae</taxon>
        <taxon>Tegillarca</taxon>
    </lineage>
</organism>
<sequence>MTFDGCYAKMLPRCRYRRASGLLSVAFFVFIVFQIIVLNSQKTVQTVESSSDIKEGRRLFGENTQDDQISSLFSHPADSTVLVSYVYKMIKLPSGADYNLTYPHLQDFARGQCQIIDEYLNKTENGYFVEIGVLDGERHSVSLFFERERNWNGLVIEPHPEHYNQLLHKNRKSSTLQACVKTNHTETKKEYKISDQHYFIPCLWMETILMASGHRNIDLLAINVKSKEYDILQSIPFDKFDIKTLSIEFTKGSDSEMDIIKYLTSQGFRAQHEFANHLVKKSDLVFVKN</sequence>
<accession>A0ABQ9EZA4</accession>
<dbReference type="PANTHER" id="PTHR34009">
    <property type="entry name" value="PROTEIN STAR"/>
    <property type="match status" value="1"/>
</dbReference>
<protein>
    <recommendedName>
        <fullName evidence="2">Methyltransferase FkbM domain-containing protein</fullName>
    </recommendedName>
</protein>
<dbReference type="EMBL" id="JARBDR010000640">
    <property type="protein sequence ID" value="KAJ8310491.1"/>
    <property type="molecule type" value="Genomic_DNA"/>
</dbReference>
<feature type="domain" description="Methyltransferase FkbM" evidence="2">
    <location>
        <begin position="130"/>
        <end position="269"/>
    </location>
</feature>
<evidence type="ECO:0000313" key="4">
    <source>
        <dbReference type="Proteomes" id="UP001217089"/>
    </source>
</evidence>
<proteinExistence type="predicted"/>
<feature type="transmembrane region" description="Helical" evidence="1">
    <location>
        <begin position="21"/>
        <end position="38"/>
    </location>
</feature>
<dbReference type="InterPro" id="IPR006342">
    <property type="entry name" value="FkbM_mtfrase"/>
</dbReference>
<name>A0ABQ9EZA4_TEGGR</name>
<comment type="caution">
    <text evidence="3">The sequence shown here is derived from an EMBL/GenBank/DDBJ whole genome shotgun (WGS) entry which is preliminary data.</text>
</comment>
<dbReference type="PANTHER" id="PTHR34009:SF2">
    <property type="entry name" value="PROTEIN STAR"/>
    <property type="match status" value="1"/>
</dbReference>
<keyword evidence="1" id="KW-0472">Membrane</keyword>
<gene>
    <name evidence="3" type="ORF">KUTeg_012356</name>
</gene>
<evidence type="ECO:0000256" key="1">
    <source>
        <dbReference type="SAM" id="Phobius"/>
    </source>
</evidence>
<dbReference type="Proteomes" id="UP001217089">
    <property type="component" value="Unassembled WGS sequence"/>
</dbReference>
<evidence type="ECO:0000259" key="2">
    <source>
        <dbReference type="Pfam" id="PF05050"/>
    </source>
</evidence>
<reference evidence="3 4" key="1">
    <citation type="submission" date="2022-12" db="EMBL/GenBank/DDBJ databases">
        <title>Chromosome-level genome of Tegillarca granosa.</title>
        <authorList>
            <person name="Kim J."/>
        </authorList>
    </citation>
    <scope>NUCLEOTIDE SEQUENCE [LARGE SCALE GENOMIC DNA]</scope>
    <source>
        <strain evidence="3">Teg-2019</strain>
        <tissue evidence="3">Adductor muscle</tissue>
    </source>
</reference>
<keyword evidence="4" id="KW-1185">Reference proteome</keyword>
<dbReference type="InterPro" id="IPR053202">
    <property type="entry name" value="EGF_Rcpt_Signaling_Reg"/>
</dbReference>
<evidence type="ECO:0000313" key="3">
    <source>
        <dbReference type="EMBL" id="KAJ8310491.1"/>
    </source>
</evidence>
<keyword evidence="1" id="KW-0812">Transmembrane</keyword>